<evidence type="ECO:0000256" key="3">
    <source>
        <dbReference type="ARBA" id="ARBA00006958"/>
    </source>
</evidence>
<keyword evidence="6" id="KW-0378">Hydrolase</keyword>
<comment type="cofactor">
    <cofactor evidence="1">
        <name>a divalent metal cation</name>
        <dbReference type="ChEBI" id="CHEBI:60240"/>
    </cofactor>
</comment>
<evidence type="ECO:0000313" key="10">
    <source>
        <dbReference type="Proteomes" id="UP000077521"/>
    </source>
</evidence>
<evidence type="ECO:0000256" key="7">
    <source>
        <dbReference type="ARBA" id="ARBA00023242"/>
    </source>
</evidence>
<dbReference type="Pfam" id="PF13359">
    <property type="entry name" value="DDE_Tnp_4"/>
    <property type="match status" value="1"/>
</dbReference>
<keyword evidence="10" id="KW-1185">Reference proteome</keyword>
<dbReference type="GO" id="GO:0005634">
    <property type="term" value="C:nucleus"/>
    <property type="evidence" value="ECO:0007669"/>
    <property type="project" value="UniProtKB-SubCell"/>
</dbReference>
<sequence length="524" mass="59451">MPSATQRTRIINILYARSVGLAIQLVEDATDAELLRQSGDLSEATVYQDEADCYQEAAALLEHTLSVTSGRYIVPRDPLWRPSERLIDRLEAYKMNNELLRYRSHVRMEPGAFKAAAAALRTLPSFQHRRGAPASVEEKLSVALFRLGHDGQGASAEQIAALAGCSVGSVYNWTVAVVGGMAALESYLVDWASEKEKEQAKDWVELQSGVPEWRGGFAAMDGTHVNLAWAPGLGHGEGFFSRKHRHSLNVQLVSLPTTLRIISYCIGPRGATGDQSAWAQSAVAQAPYYYLERDKWLWADKGYPYHAYTVAPYRHQELRKSKDLRRFNFWLSHLRVRAEHSMGYLKGRFPSLKGMRGIVVSEEGELRTQDSILACICLHNLAMGWDDAARYKVYIEDGLGRDLADDDIWWDVDDGDAQEQQGAWARRAREESSRRAAQQGRDSQTTTNARNTARIEEAKTVRERLHGALNRAHSYAFEDTTRVSRFNERTAEQQAAADRRKARQRLLNQERRRGERERQRQRFR</sequence>
<keyword evidence="4" id="KW-0540">Nuclease</keyword>
<dbReference type="InterPro" id="IPR045249">
    <property type="entry name" value="HARBI1-like"/>
</dbReference>
<reference evidence="9" key="1">
    <citation type="submission" date="2016-04" db="EMBL/GenBank/DDBJ databases">
        <authorList>
            <person name="Nguyen H.D."/>
            <person name="Samba Siva P."/>
            <person name="Cullis J."/>
            <person name="Levesque C.A."/>
            <person name="Hambleton S."/>
        </authorList>
    </citation>
    <scope>NUCLEOTIDE SEQUENCE</scope>
    <source>
        <strain evidence="9">DAOMC 236416</strain>
    </source>
</reference>
<organism evidence="9 10">
    <name type="scientific">Tilletia indica</name>
    <dbReference type="NCBI Taxonomy" id="43049"/>
    <lineage>
        <taxon>Eukaryota</taxon>
        <taxon>Fungi</taxon>
        <taxon>Dikarya</taxon>
        <taxon>Basidiomycota</taxon>
        <taxon>Ustilaginomycotina</taxon>
        <taxon>Exobasidiomycetes</taxon>
        <taxon>Tilletiales</taxon>
        <taxon>Tilletiaceae</taxon>
        <taxon>Tilletia</taxon>
    </lineage>
</organism>
<comment type="similarity">
    <text evidence="3">Belongs to the HARBI1 family.</text>
</comment>
<dbReference type="PANTHER" id="PTHR22930">
    <property type="match status" value="1"/>
</dbReference>
<evidence type="ECO:0000313" key="9">
    <source>
        <dbReference type="EMBL" id="KAE8243837.1"/>
    </source>
</evidence>
<name>A0A177TMK2_9BASI</name>
<accession>A0A177TMK2</accession>
<dbReference type="GO" id="GO:0016787">
    <property type="term" value="F:hydrolase activity"/>
    <property type="evidence" value="ECO:0007669"/>
    <property type="project" value="UniProtKB-KW"/>
</dbReference>
<gene>
    <name evidence="9" type="ORF">A4X13_0g6926</name>
</gene>
<keyword evidence="5" id="KW-0479">Metal-binding</keyword>
<dbReference type="GO" id="GO:0004518">
    <property type="term" value="F:nuclease activity"/>
    <property type="evidence" value="ECO:0007669"/>
    <property type="project" value="UniProtKB-KW"/>
</dbReference>
<dbReference type="GO" id="GO:0046872">
    <property type="term" value="F:metal ion binding"/>
    <property type="evidence" value="ECO:0007669"/>
    <property type="project" value="UniProtKB-KW"/>
</dbReference>
<feature type="region of interest" description="Disordered" evidence="8">
    <location>
        <begin position="420"/>
        <end position="458"/>
    </location>
</feature>
<reference evidence="9" key="2">
    <citation type="journal article" date="2019" name="IMA Fungus">
        <title>Genome sequencing and comparison of five Tilletia species to identify candidate genes for the detection of regulated species infecting wheat.</title>
        <authorList>
            <person name="Nguyen H.D.T."/>
            <person name="Sultana T."/>
            <person name="Kesanakurti P."/>
            <person name="Hambleton S."/>
        </authorList>
    </citation>
    <scope>NUCLEOTIDE SEQUENCE</scope>
    <source>
        <strain evidence="9">DAOMC 236416</strain>
    </source>
</reference>
<feature type="region of interest" description="Disordered" evidence="8">
    <location>
        <begin position="489"/>
        <end position="524"/>
    </location>
</feature>
<feature type="compositionally biased region" description="Polar residues" evidence="8">
    <location>
        <begin position="440"/>
        <end position="451"/>
    </location>
</feature>
<evidence type="ECO:0000256" key="1">
    <source>
        <dbReference type="ARBA" id="ARBA00001968"/>
    </source>
</evidence>
<evidence type="ECO:0000256" key="2">
    <source>
        <dbReference type="ARBA" id="ARBA00004123"/>
    </source>
</evidence>
<protein>
    <submittedName>
        <fullName evidence="9">Uncharacterized protein</fullName>
    </submittedName>
</protein>
<proteinExistence type="inferred from homology"/>
<comment type="subcellular location">
    <subcellularLocation>
        <location evidence="2">Nucleus</location>
    </subcellularLocation>
</comment>
<evidence type="ECO:0000256" key="5">
    <source>
        <dbReference type="ARBA" id="ARBA00022723"/>
    </source>
</evidence>
<feature type="compositionally biased region" description="Basic and acidic residues" evidence="8">
    <location>
        <begin position="508"/>
        <end position="524"/>
    </location>
</feature>
<dbReference type="Proteomes" id="UP000077521">
    <property type="component" value="Unassembled WGS sequence"/>
</dbReference>
<dbReference type="EMBL" id="LWDF02000740">
    <property type="protein sequence ID" value="KAE8243837.1"/>
    <property type="molecule type" value="Genomic_DNA"/>
</dbReference>
<evidence type="ECO:0000256" key="8">
    <source>
        <dbReference type="SAM" id="MobiDB-lite"/>
    </source>
</evidence>
<dbReference type="PANTHER" id="PTHR22930:SF85">
    <property type="entry name" value="GH03217P-RELATED"/>
    <property type="match status" value="1"/>
</dbReference>
<dbReference type="AlphaFoldDB" id="A0A177TMK2"/>
<dbReference type="InterPro" id="IPR027806">
    <property type="entry name" value="HARBI1_dom"/>
</dbReference>
<comment type="caution">
    <text evidence="9">The sequence shown here is derived from an EMBL/GenBank/DDBJ whole genome shotgun (WGS) entry which is preliminary data.</text>
</comment>
<keyword evidence="7" id="KW-0539">Nucleus</keyword>
<evidence type="ECO:0000256" key="6">
    <source>
        <dbReference type="ARBA" id="ARBA00022801"/>
    </source>
</evidence>
<evidence type="ECO:0000256" key="4">
    <source>
        <dbReference type="ARBA" id="ARBA00022722"/>
    </source>
</evidence>